<feature type="binding site" evidence="5">
    <location>
        <begin position="10"/>
        <end position="15"/>
    </location>
    <ligand>
        <name>ATP</name>
        <dbReference type="ChEBI" id="CHEBI:30616"/>
    </ligand>
</feature>
<feature type="binding site" evidence="5">
    <location>
        <position position="31"/>
    </location>
    <ligand>
        <name>AMP</name>
        <dbReference type="ChEBI" id="CHEBI:456215"/>
    </ligand>
</feature>
<feature type="binding site" evidence="5">
    <location>
        <position position="148"/>
    </location>
    <ligand>
        <name>AMP</name>
        <dbReference type="ChEBI" id="CHEBI:456215"/>
    </ligand>
</feature>
<keyword evidence="5 7" id="KW-0067">ATP-binding</keyword>
<dbReference type="InterPro" id="IPR033690">
    <property type="entry name" value="Adenylat_kinase_CS"/>
</dbReference>
<dbReference type="NCBIfam" id="NF011100">
    <property type="entry name" value="PRK14527.1"/>
    <property type="match status" value="1"/>
</dbReference>
<dbReference type="GO" id="GO:0004017">
    <property type="term" value="F:AMP kinase activity"/>
    <property type="evidence" value="ECO:0007669"/>
    <property type="project" value="UniProtKB-UniRule"/>
</dbReference>
<dbReference type="PRINTS" id="PR00094">
    <property type="entry name" value="ADENYLTKNASE"/>
</dbReference>
<evidence type="ECO:0000256" key="7">
    <source>
        <dbReference type="RuleBase" id="RU003331"/>
    </source>
</evidence>
<evidence type="ECO:0000256" key="6">
    <source>
        <dbReference type="RuleBase" id="RU003330"/>
    </source>
</evidence>
<feature type="binding site" evidence="5">
    <location>
        <position position="125"/>
    </location>
    <ligand>
        <name>ATP</name>
        <dbReference type="ChEBI" id="CHEBI:30616"/>
    </ligand>
</feature>
<feature type="region of interest" description="NMP" evidence="5">
    <location>
        <begin position="30"/>
        <end position="59"/>
    </location>
</feature>
<accession>K7WT55</accession>
<dbReference type="PANTHER" id="PTHR23359">
    <property type="entry name" value="NUCLEOTIDE KINASE"/>
    <property type="match status" value="1"/>
</dbReference>
<feature type="binding site" evidence="5">
    <location>
        <position position="176"/>
    </location>
    <ligand>
        <name>ATP</name>
        <dbReference type="ChEBI" id="CHEBI:30616"/>
    </ligand>
</feature>
<geneLocation type="plasmid" evidence="8">
    <name>pAoF64/95</name>
</geneLocation>
<keyword evidence="5" id="KW-0963">Cytoplasm</keyword>
<comment type="caution">
    <text evidence="5">Lacks conserved residue(s) required for the propagation of feature annotation.</text>
</comment>
<dbReference type="Pfam" id="PF00406">
    <property type="entry name" value="ADK"/>
    <property type="match status" value="1"/>
</dbReference>
<comment type="subcellular location">
    <subcellularLocation>
        <location evidence="5 7">Cytoplasm</location>
    </subcellularLocation>
</comment>
<dbReference type="Gene3D" id="3.40.50.300">
    <property type="entry name" value="P-loop containing nucleotide triphosphate hydrolases"/>
    <property type="match status" value="1"/>
</dbReference>
<evidence type="ECO:0000256" key="3">
    <source>
        <dbReference type="ARBA" id="ARBA00022741"/>
    </source>
</evidence>
<dbReference type="NCBIfam" id="NF011105">
    <property type="entry name" value="PRK14532.1"/>
    <property type="match status" value="1"/>
</dbReference>
<keyword evidence="4 5" id="KW-0418">Kinase</keyword>
<feature type="binding site" evidence="5">
    <location>
        <position position="137"/>
    </location>
    <ligand>
        <name>AMP</name>
        <dbReference type="ChEBI" id="CHEBI:456215"/>
    </ligand>
</feature>
<reference evidence="8" key="1">
    <citation type="journal article" date="2014" name="J. Bacteriol.">
        <title>Quorum-dependent mannopine-inducible conjugative transfer of an Agrobacterium opine-catabolic plasmid.</title>
        <authorList>
            <person name="Wetzel M.E."/>
            <person name="Kim K.S."/>
            <person name="Miller M."/>
            <person name="Olsen G.J."/>
            <person name="Farrand S.K."/>
        </authorList>
    </citation>
    <scope>NUCLEOTIDE SEQUENCE</scope>
    <source>
        <strain evidence="8">F64/95</strain>
        <plasmid evidence="8">pAoF64/95</plasmid>
    </source>
</reference>
<comment type="function">
    <text evidence="5">Catalyzes the reversible transfer of the terminal phosphate group between ATP and AMP. Plays an important role in cellular energy homeostasis and in adenine nucleotide metabolism.</text>
</comment>
<dbReference type="GO" id="GO:0005737">
    <property type="term" value="C:cytoplasm"/>
    <property type="evidence" value="ECO:0007669"/>
    <property type="project" value="UniProtKB-SubCell"/>
</dbReference>
<name>K7WT55_AGRTU</name>
<gene>
    <name evidence="5" type="primary">adk</name>
</gene>
<evidence type="ECO:0000256" key="2">
    <source>
        <dbReference type="ARBA" id="ARBA00022727"/>
    </source>
</evidence>
<keyword evidence="8" id="KW-0614">Plasmid</keyword>
<dbReference type="InterPro" id="IPR000850">
    <property type="entry name" value="Adenylat/UMP-CMP_kin"/>
</dbReference>
<keyword evidence="1 5" id="KW-0808">Transferase</keyword>
<comment type="domain">
    <text evidence="5">Consists of three domains, a large central CORE domain and two small peripheral domains, NMPbind and LID, which undergo movements during catalysis. The LID domain closes over the site of phosphoryl transfer upon ATP binding. Assembling and dissambling the active center during each catalytic cycle provides an effective means to prevent ATP hydrolysis.</text>
</comment>
<dbReference type="NCBIfam" id="NF001381">
    <property type="entry name" value="PRK00279.1-3"/>
    <property type="match status" value="1"/>
</dbReference>
<dbReference type="EMBL" id="JX683454">
    <property type="protein sequence ID" value="AFX65672.1"/>
    <property type="molecule type" value="Genomic_DNA"/>
</dbReference>
<comment type="similarity">
    <text evidence="5 6">Belongs to the adenylate kinase family.</text>
</comment>
<keyword evidence="2 5" id="KW-0545">Nucleotide biosynthesis</keyword>
<dbReference type="PROSITE" id="PS00113">
    <property type="entry name" value="ADENYLATE_KINASE"/>
    <property type="match status" value="1"/>
</dbReference>
<dbReference type="UniPathway" id="UPA00588">
    <property type="reaction ID" value="UER00649"/>
</dbReference>
<keyword evidence="3 5" id="KW-0547">Nucleotide-binding</keyword>
<feature type="binding site" evidence="5">
    <location>
        <position position="92"/>
    </location>
    <ligand>
        <name>AMP</name>
        <dbReference type="ChEBI" id="CHEBI:456215"/>
    </ligand>
</feature>
<dbReference type="CDD" id="cd01428">
    <property type="entry name" value="ADK"/>
    <property type="match status" value="1"/>
</dbReference>
<protein>
    <recommendedName>
        <fullName evidence="5 7">Adenylate kinase</fullName>
        <shortName evidence="5">AK</shortName>
        <ecNumber evidence="5 7">2.7.4.3</ecNumber>
    </recommendedName>
    <alternativeName>
        <fullName evidence="5">ATP-AMP transphosphorylase</fullName>
    </alternativeName>
    <alternativeName>
        <fullName evidence="5">ATP:AMP phosphotransferase</fullName>
    </alternativeName>
    <alternativeName>
        <fullName evidence="5">Adenylate monophosphate kinase</fullName>
    </alternativeName>
</protein>
<comment type="pathway">
    <text evidence="5">Purine metabolism; AMP biosynthesis via salvage pathway; AMP from ADP: step 1/1.</text>
</comment>
<dbReference type="GO" id="GO:0005524">
    <property type="term" value="F:ATP binding"/>
    <property type="evidence" value="ECO:0007669"/>
    <property type="project" value="UniProtKB-UniRule"/>
</dbReference>
<sequence>MRLILMGPPGSGKGTQATRICEKLGIPHLSTGDILRAEVKAGTPLGSAVAAIMAAGGLVSDDTVSAIVANRIAGPEAERGFVLDGFPRTISQAAALEQALGEQALTAVVELVVPEEALFERIRRRADEAVGAGGPQRADDNAATLELRLRAYRAETLSVSEFYKDQAPYFQVDGLASPEDVTARILEILKTAEMEYS</sequence>
<dbReference type="InterPro" id="IPR027417">
    <property type="entry name" value="P-loop_NTPase"/>
</dbReference>
<dbReference type="AlphaFoldDB" id="K7WT55"/>
<organism evidence="8">
    <name type="scientific">Agrobacterium tumefaciens</name>
    <dbReference type="NCBI Taxonomy" id="358"/>
    <lineage>
        <taxon>Bacteria</taxon>
        <taxon>Pseudomonadati</taxon>
        <taxon>Pseudomonadota</taxon>
        <taxon>Alphaproteobacteria</taxon>
        <taxon>Hyphomicrobiales</taxon>
        <taxon>Rhizobiaceae</taxon>
        <taxon>Rhizobium/Agrobacterium group</taxon>
        <taxon>Agrobacterium</taxon>
        <taxon>Agrobacterium tumefaciens complex</taxon>
    </lineage>
</organism>
<comment type="catalytic activity">
    <reaction evidence="5 7">
        <text>AMP + ATP = 2 ADP</text>
        <dbReference type="Rhea" id="RHEA:12973"/>
        <dbReference type="ChEBI" id="CHEBI:30616"/>
        <dbReference type="ChEBI" id="CHEBI:456215"/>
        <dbReference type="ChEBI" id="CHEBI:456216"/>
        <dbReference type="EC" id="2.7.4.3"/>
    </reaction>
</comment>
<evidence type="ECO:0000256" key="4">
    <source>
        <dbReference type="ARBA" id="ARBA00022777"/>
    </source>
</evidence>
<comment type="subunit">
    <text evidence="5 7">Monomer.</text>
</comment>
<dbReference type="HAMAP" id="MF_00235">
    <property type="entry name" value="Adenylate_kinase_Adk"/>
    <property type="match status" value="1"/>
</dbReference>
<dbReference type="GO" id="GO:0044209">
    <property type="term" value="P:AMP salvage"/>
    <property type="evidence" value="ECO:0007669"/>
    <property type="project" value="UniProtKB-UniRule"/>
</dbReference>
<feature type="binding site" evidence="5">
    <location>
        <begin position="57"/>
        <end position="59"/>
    </location>
    <ligand>
        <name>AMP</name>
        <dbReference type="ChEBI" id="CHEBI:456215"/>
    </ligand>
</feature>
<evidence type="ECO:0000256" key="1">
    <source>
        <dbReference type="ARBA" id="ARBA00022679"/>
    </source>
</evidence>
<evidence type="ECO:0000313" key="8">
    <source>
        <dbReference type="EMBL" id="AFX65672.1"/>
    </source>
</evidence>
<feature type="binding site" evidence="5">
    <location>
        <begin position="85"/>
        <end position="88"/>
    </location>
    <ligand>
        <name>AMP</name>
        <dbReference type="ChEBI" id="CHEBI:456215"/>
    </ligand>
</feature>
<proteinExistence type="inferred from homology"/>
<dbReference type="SUPFAM" id="SSF52540">
    <property type="entry name" value="P-loop containing nucleoside triphosphate hydrolases"/>
    <property type="match status" value="1"/>
</dbReference>
<feature type="binding site" evidence="5">
    <location>
        <position position="36"/>
    </location>
    <ligand>
        <name>AMP</name>
        <dbReference type="ChEBI" id="CHEBI:456215"/>
    </ligand>
</feature>
<evidence type="ECO:0000256" key="5">
    <source>
        <dbReference type="HAMAP-Rule" id="MF_00235"/>
    </source>
</evidence>
<dbReference type="EC" id="2.7.4.3" evidence="5 7"/>